<dbReference type="OrthoDB" id="10587107at2759"/>
<feature type="compositionally biased region" description="Basic and acidic residues" evidence="1">
    <location>
        <begin position="13"/>
        <end position="33"/>
    </location>
</feature>
<reference evidence="2" key="1">
    <citation type="submission" date="2022-08" db="EMBL/GenBank/DDBJ databases">
        <authorList>
            <person name="Kallberg Y."/>
            <person name="Tangrot J."/>
            <person name="Rosling A."/>
        </authorList>
    </citation>
    <scope>NUCLEOTIDE SEQUENCE</scope>
    <source>
        <strain evidence="2">Wild A</strain>
    </source>
</reference>
<dbReference type="EMBL" id="CAMKVN010008087">
    <property type="protein sequence ID" value="CAI2192185.1"/>
    <property type="molecule type" value="Genomic_DNA"/>
</dbReference>
<dbReference type="AlphaFoldDB" id="A0A9W4T430"/>
<dbReference type="Proteomes" id="UP001153678">
    <property type="component" value="Unassembled WGS sequence"/>
</dbReference>
<feature type="region of interest" description="Disordered" evidence="1">
    <location>
        <begin position="1"/>
        <end position="37"/>
    </location>
</feature>
<proteinExistence type="predicted"/>
<feature type="compositionally biased region" description="Basic and acidic residues" evidence="1">
    <location>
        <begin position="68"/>
        <end position="104"/>
    </location>
</feature>
<sequence>MPHKGKSSLYKEAVSEKNISKKEEKKLKEHNSKTDQYQRFTGFFNQKEEKNIGEIEEDVLRQIEEKKKEELGEKLSREKEELKKDNPTQEEKGKLEKKEKEYNEKFQQSKQETIKNIETQLKENKLNITELDDHKNLGERILHDPLKFFIVSPLNKT</sequence>
<comment type="caution">
    <text evidence="2">The sequence shown here is derived from an EMBL/GenBank/DDBJ whole genome shotgun (WGS) entry which is preliminary data.</text>
</comment>
<protein>
    <submittedName>
        <fullName evidence="2">19368_t:CDS:1</fullName>
    </submittedName>
</protein>
<keyword evidence="3" id="KW-1185">Reference proteome</keyword>
<organism evidence="2 3">
    <name type="scientific">Funneliformis geosporum</name>
    <dbReference type="NCBI Taxonomy" id="1117311"/>
    <lineage>
        <taxon>Eukaryota</taxon>
        <taxon>Fungi</taxon>
        <taxon>Fungi incertae sedis</taxon>
        <taxon>Mucoromycota</taxon>
        <taxon>Glomeromycotina</taxon>
        <taxon>Glomeromycetes</taxon>
        <taxon>Glomerales</taxon>
        <taxon>Glomeraceae</taxon>
        <taxon>Funneliformis</taxon>
    </lineage>
</organism>
<evidence type="ECO:0000313" key="3">
    <source>
        <dbReference type="Proteomes" id="UP001153678"/>
    </source>
</evidence>
<evidence type="ECO:0000313" key="2">
    <source>
        <dbReference type="EMBL" id="CAI2192185.1"/>
    </source>
</evidence>
<feature type="non-terminal residue" evidence="2">
    <location>
        <position position="157"/>
    </location>
</feature>
<feature type="region of interest" description="Disordered" evidence="1">
    <location>
        <begin position="68"/>
        <end position="109"/>
    </location>
</feature>
<name>A0A9W4T430_9GLOM</name>
<evidence type="ECO:0000256" key="1">
    <source>
        <dbReference type="SAM" id="MobiDB-lite"/>
    </source>
</evidence>
<gene>
    <name evidence="2" type="ORF">FWILDA_LOCUS15450</name>
</gene>
<accession>A0A9W4T430</accession>